<keyword evidence="12" id="KW-0573">Peptidoglycan synthesis</keyword>
<dbReference type="GO" id="GO:0019134">
    <property type="term" value="F:glucosamine-1-phosphate N-acetyltransferase activity"/>
    <property type="evidence" value="ECO:0007669"/>
    <property type="project" value="UniProtKB-EC"/>
</dbReference>
<dbReference type="Pfam" id="PF12804">
    <property type="entry name" value="NTP_transf_3"/>
    <property type="match status" value="1"/>
</dbReference>
<comment type="subcellular location">
    <subcellularLocation>
        <location evidence="2">Cytoplasm</location>
    </subcellularLocation>
</comment>
<dbReference type="GO" id="GO:0071555">
    <property type="term" value="P:cell wall organization"/>
    <property type="evidence" value="ECO:0007669"/>
    <property type="project" value="UniProtKB-KW"/>
</dbReference>
<feature type="domain" description="MobA-like NTP transferase" evidence="18">
    <location>
        <begin position="6"/>
        <end position="120"/>
    </location>
</feature>
<keyword evidence="8" id="KW-0479">Metal-binding</keyword>
<proteinExistence type="inferred from homology"/>
<evidence type="ECO:0000256" key="8">
    <source>
        <dbReference type="ARBA" id="ARBA00022723"/>
    </source>
</evidence>
<dbReference type="HAMAP" id="MF_01631">
    <property type="entry name" value="GlmU"/>
    <property type="match status" value="1"/>
</dbReference>
<evidence type="ECO:0000259" key="18">
    <source>
        <dbReference type="Pfam" id="PF12804"/>
    </source>
</evidence>
<dbReference type="NCBIfam" id="TIGR01173">
    <property type="entry name" value="glmU"/>
    <property type="match status" value="1"/>
</dbReference>
<keyword evidence="7 20" id="KW-0548">Nucleotidyltransferase</keyword>
<dbReference type="SUPFAM" id="SSF51161">
    <property type="entry name" value="Trimeric LpxA-like enzymes"/>
    <property type="match status" value="1"/>
</dbReference>
<protein>
    <submittedName>
        <fullName evidence="20">N-acetylglucosamine-1-phosphate uridyltransferase / Glucosamine-1-phosphate N-acetyltransferase</fullName>
        <ecNumber evidence="20">2.3.1.157</ecNumber>
        <ecNumber evidence="20">2.7.7.23</ecNumber>
    </submittedName>
</protein>
<keyword evidence="13" id="KW-0511">Multifunctional enzyme</keyword>
<dbReference type="PANTHER" id="PTHR43584">
    <property type="entry name" value="NUCLEOTIDYL TRANSFERASE"/>
    <property type="match status" value="1"/>
</dbReference>
<organism evidence="20">
    <name type="scientific">hydrothermal vent metagenome</name>
    <dbReference type="NCBI Taxonomy" id="652676"/>
    <lineage>
        <taxon>unclassified sequences</taxon>
        <taxon>metagenomes</taxon>
        <taxon>ecological metagenomes</taxon>
    </lineage>
</organism>
<dbReference type="GO" id="GO:0008360">
    <property type="term" value="P:regulation of cell shape"/>
    <property type="evidence" value="ECO:0007669"/>
    <property type="project" value="UniProtKB-KW"/>
</dbReference>
<evidence type="ECO:0000256" key="5">
    <source>
        <dbReference type="ARBA" id="ARBA00022490"/>
    </source>
</evidence>
<evidence type="ECO:0000256" key="13">
    <source>
        <dbReference type="ARBA" id="ARBA00023268"/>
    </source>
</evidence>
<keyword evidence="14 20" id="KW-0012">Acyltransferase</keyword>
<dbReference type="InterPro" id="IPR005882">
    <property type="entry name" value="Bifunctional_GlmU"/>
</dbReference>
<dbReference type="InterPro" id="IPR001451">
    <property type="entry name" value="Hexapep"/>
</dbReference>
<evidence type="ECO:0000256" key="1">
    <source>
        <dbReference type="ARBA" id="ARBA00001946"/>
    </source>
</evidence>
<evidence type="ECO:0000313" key="20">
    <source>
        <dbReference type="EMBL" id="VAW86450.1"/>
    </source>
</evidence>
<evidence type="ECO:0000256" key="4">
    <source>
        <dbReference type="ARBA" id="ARBA00007947"/>
    </source>
</evidence>
<keyword evidence="15" id="KW-0961">Cell wall biogenesis/degradation</keyword>
<evidence type="ECO:0000256" key="15">
    <source>
        <dbReference type="ARBA" id="ARBA00023316"/>
    </source>
</evidence>
<sequence>MSLHIVILAAGQGTRMRSARAKVLHELAGRSLLKHVIDTAQNLKAEAIHVVIGHDSEQVTQCLKNEDVHWVMQSQRLGTGHAVAQVMPDIADGNVVLVLYGDVPLIQIETLIELLKKVEDGALGLLTVALPDSSGYGRIVRNEAGVVQKIVEHKDASELELEIKEVNTGILAAPAAELKKWLRQLKNNNQQQEYYLTDIIAMAVNEGLDVKTATPTSIEEVSGINDRAQLAVLERHYQLQQAKDLMLQGVTLADPARIEIRGELGVGIDSEIDINCIFQGKVKIGKNSKISSNVLIINSIIGNNVEILANTVIEDAVIGDQCRIGPFARIRPETELSERVYIGNFVEIKKTTINKDSKINHLSYVGDAEIGRGVNIGAGTITCNYDGANKHKTLIGNNVFVGSNTQLIAPVKVNDNATIAAGTTVTKNVEDGALAISRVPQKMKLNWQRPSKKK</sequence>
<dbReference type="CDD" id="cd02540">
    <property type="entry name" value="GT2_GlmU_N_bac"/>
    <property type="match status" value="1"/>
</dbReference>
<dbReference type="CDD" id="cd03353">
    <property type="entry name" value="LbH_GlmU_C"/>
    <property type="match status" value="1"/>
</dbReference>
<dbReference type="InterPro" id="IPR011004">
    <property type="entry name" value="Trimer_LpxA-like_sf"/>
</dbReference>
<dbReference type="GO" id="GO:0000287">
    <property type="term" value="F:magnesium ion binding"/>
    <property type="evidence" value="ECO:0007669"/>
    <property type="project" value="InterPro"/>
</dbReference>
<keyword evidence="11" id="KW-0133">Cell shape</keyword>
<comment type="similarity">
    <text evidence="3">In the C-terminal section; belongs to the transferase hexapeptide repeat family.</text>
</comment>
<dbReference type="EC" id="2.7.7.23" evidence="20"/>
<dbReference type="InterPro" id="IPR050065">
    <property type="entry name" value="GlmU-like"/>
</dbReference>
<evidence type="ECO:0000256" key="3">
    <source>
        <dbReference type="ARBA" id="ARBA00007707"/>
    </source>
</evidence>
<dbReference type="Gene3D" id="2.160.10.10">
    <property type="entry name" value="Hexapeptide repeat proteins"/>
    <property type="match status" value="1"/>
</dbReference>
<name>A0A3B0ZBU1_9ZZZZ</name>
<dbReference type="PANTHER" id="PTHR43584:SF3">
    <property type="entry name" value="BIFUNCTIONAL PROTEIN GLMU"/>
    <property type="match status" value="1"/>
</dbReference>
<keyword evidence="10" id="KW-0460">Magnesium</keyword>
<dbReference type="Gene3D" id="3.90.550.10">
    <property type="entry name" value="Spore Coat Polysaccharide Biosynthesis Protein SpsA, Chain A"/>
    <property type="match status" value="1"/>
</dbReference>
<dbReference type="InterPro" id="IPR029044">
    <property type="entry name" value="Nucleotide-diphossugar_trans"/>
</dbReference>
<keyword evidence="6 20" id="KW-0808">Transferase</keyword>
<comment type="cofactor">
    <cofactor evidence="1">
        <name>Mg(2+)</name>
        <dbReference type="ChEBI" id="CHEBI:18420"/>
    </cofactor>
</comment>
<keyword evidence="9" id="KW-0677">Repeat</keyword>
<reference evidence="20" key="1">
    <citation type="submission" date="2018-06" db="EMBL/GenBank/DDBJ databases">
        <authorList>
            <person name="Zhirakovskaya E."/>
        </authorList>
    </citation>
    <scope>NUCLEOTIDE SEQUENCE</scope>
</reference>
<evidence type="ECO:0000256" key="9">
    <source>
        <dbReference type="ARBA" id="ARBA00022737"/>
    </source>
</evidence>
<dbReference type="GO" id="GO:0000902">
    <property type="term" value="P:cell morphogenesis"/>
    <property type="evidence" value="ECO:0007669"/>
    <property type="project" value="InterPro"/>
</dbReference>
<dbReference type="SUPFAM" id="SSF53448">
    <property type="entry name" value="Nucleotide-diphospho-sugar transferases"/>
    <property type="match status" value="1"/>
</dbReference>
<dbReference type="Pfam" id="PF25087">
    <property type="entry name" value="GMPPB_C"/>
    <property type="match status" value="1"/>
</dbReference>
<evidence type="ECO:0000256" key="11">
    <source>
        <dbReference type="ARBA" id="ARBA00022960"/>
    </source>
</evidence>
<comment type="catalytic activity">
    <reaction evidence="16">
        <text>alpha-D-glucosamine 1-phosphate + acetyl-CoA = N-acetyl-alpha-D-glucosamine 1-phosphate + CoA + H(+)</text>
        <dbReference type="Rhea" id="RHEA:13725"/>
        <dbReference type="ChEBI" id="CHEBI:15378"/>
        <dbReference type="ChEBI" id="CHEBI:57287"/>
        <dbReference type="ChEBI" id="CHEBI:57288"/>
        <dbReference type="ChEBI" id="CHEBI:57776"/>
        <dbReference type="ChEBI" id="CHEBI:58516"/>
        <dbReference type="EC" id="2.3.1.157"/>
    </reaction>
</comment>
<dbReference type="InterPro" id="IPR056729">
    <property type="entry name" value="GMPPB_C"/>
</dbReference>
<dbReference type="EC" id="2.3.1.157" evidence="20"/>
<evidence type="ECO:0000256" key="12">
    <source>
        <dbReference type="ARBA" id="ARBA00022984"/>
    </source>
</evidence>
<comment type="catalytic activity">
    <reaction evidence="17">
        <text>N-acetyl-alpha-D-glucosamine 1-phosphate + UTP + H(+) = UDP-N-acetyl-alpha-D-glucosamine + diphosphate</text>
        <dbReference type="Rhea" id="RHEA:13509"/>
        <dbReference type="ChEBI" id="CHEBI:15378"/>
        <dbReference type="ChEBI" id="CHEBI:33019"/>
        <dbReference type="ChEBI" id="CHEBI:46398"/>
        <dbReference type="ChEBI" id="CHEBI:57705"/>
        <dbReference type="ChEBI" id="CHEBI:57776"/>
        <dbReference type="EC" id="2.7.7.23"/>
    </reaction>
</comment>
<accession>A0A3B0ZBU1</accession>
<evidence type="ECO:0000256" key="14">
    <source>
        <dbReference type="ARBA" id="ARBA00023315"/>
    </source>
</evidence>
<dbReference type="GO" id="GO:0009252">
    <property type="term" value="P:peptidoglycan biosynthetic process"/>
    <property type="evidence" value="ECO:0007669"/>
    <property type="project" value="UniProtKB-KW"/>
</dbReference>
<evidence type="ECO:0000256" key="16">
    <source>
        <dbReference type="ARBA" id="ARBA00048247"/>
    </source>
</evidence>
<evidence type="ECO:0000256" key="7">
    <source>
        <dbReference type="ARBA" id="ARBA00022695"/>
    </source>
</evidence>
<comment type="similarity">
    <text evidence="4">In the N-terminal section; belongs to the N-acetylglucosamine-1-phosphate uridyltransferase family.</text>
</comment>
<keyword evidence="5" id="KW-0963">Cytoplasm</keyword>
<evidence type="ECO:0000256" key="6">
    <source>
        <dbReference type="ARBA" id="ARBA00022679"/>
    </source>
</evidence>
<evidence type="ECO:0000256" key="17">
    <source>
        <dbReference type="ARBA" id="ARBA00048493"/>
    </source>
</evidence>
<dbReference type="InterPro" id="IPR025877">
    <property type="entry name" value="MobA-like_NTP_Trfase"/>
</dbReference>
<dbReference type="Pfam" id="PF00132">
    <property type="entry name" value="Hexapep"/>
    <property type="match status" value="1"/>
</dbReference>
<dbReference type="AlphaFoldDB" id="A0A3B0ZBU1"/>
<gene>
    <name evidence="20" type="ORF">MNBD_GAMMA16-2267</name>
</gene>
<dbReference type="InterPro" id="IPR038009">
    <property type="entry name" value="GlmU_C_LbH"/>
</dbReference>
<evidence type="ECO:0000256" key="10">
    <source>
        <dbReference type="ARBA" id="ARBA00022842"/>
    </source>
</evidence>
<dbReference type="EMBL" id="UOFO01000094">
    <property type="protein sequence ID" value="VAW86450.1"/>
    <property type="molecule type" value="Genomic_DNA"/>
</dbReference>
<dbReference type="GO" id="GO:0003977">
    <property type="term" value="F:UDP-N-acetylglucosamine diphosphorylase activity"/>
    <property type="evidence" value="ECO:0007669"/>
    <property type="project" value="UniProtKB-EC"/>
</dbReference>
<evidence type="ECO:0000256" key="2">
    <source>
        <dbReference type="ARBA" id="ARBA00004496"/>
    </source>
</evidence>
<evidence type="ECO:0000259" key="19">
    <source>
        <dbReference type="Pfam" id="PF25087"/>
    </source>
</evidence>
<dbReference type="GO" id="GO:0005737">
    <property type="term" value="C:cytoplasm"/>
    <property type="evidence" value="ECO:0007669"/>
    <property type="project" value="UniProtKB-SubCell"/>
</dbReference>
<feature type="domain" description="Mannose-1-phosphate guanyltransferase C-terminal" evidence="19">
    <location>
        <begin position="266"/>
        <end position="340"/>
    </location>
</feature>
<dbReference type="GO" id="GO:0006048">
    <property type="term" value="P:UDP-N-acetylglucosamine biosynthetic process"/>
    <property type="evidence" value="ECO:0007669"/>
    <property type="project" value="InterPro"/>
</dbReference>